<keyword evidence="3" id="KW-1185">Reference proteome</keyword>
<evidence type="ECO:0000256" key="1">
    <source>
        <dbReference type="SAM" id="MobiDB-lite"/>
    </source>
</evidence>
<dbReference type="InterPro" id="IPR003615">
    <property type="entry name" value="HNH_nuc"/>
</dbReference>
<evidence type="ECO:0000313" key="2">
    <source>
        <dbReference type="EMBL" id="TWD15962.1"/>
    </source>
</evidence>
<gene>
    <name evidence="2" type="ORF">FB557_1502</name>
</gene>
<accession>A0A560WE97</accession>
<feature type="compositionally biased region" description="Basic and acidic residues" evidence="1">
    <location>
        <begin position="480"/>
        <end position="489"/>
    </location>
</feature>
<name>A0A560WE97_9MICO</name>
<dbReference type="AlphaFoldDB" id="A0A560WE97"/>
<evidence type="ECO:0008006" key="4">
    <source>
        <dbReference type="Google" id="ProtNLM"/>
    </source>
</evidence>
<reference evidence="2 3" key="1">
    <citation type="submission" date="2019-06" db="EMBL/GenBank/DDBJ databases">
        <title>Sequencing the genomes of 1000 actinobacteria strains.</title>
        <authorList>
            <person name="Klenk H.-P."/>
        </authorList>
    </citation>
    <scope>NUCLEOTIDE SEQUENCE [LARGE SCALE GENOMIC DNA]</scope>
    <source>
        <strain evidence="2 3">DSM 18935</strain>
    </source>
</reference>
<proteinExistence type="predicted"/>
<feature type="region of interest" description="Disordered" evidence="1">
    <location>
        <begin position="470"/>
        <end position="493"/>
    </location>
</feature>
<dbReference type="OrthoDB" id="3541361at2"/>
<dbReference type="RefSeq" id="WP_144856954.1">
    <property type="nucleotide sequence ID" value="NZ_BAAAYT010000001.1"/>
</dbReference>
<comment type="caution">
    <text evidence="2">The sequence shown here is derived from an EMBL/GenBank/DDBJ whole genome shotgun (WGS) entry which is preliminary data.</text>
</comment>
<dbReference type="Proteomes" id="UP000315628">
    <property type="component" value="Unassembled WGS sequence"/>
</dbReference>
<organism evidence="2 3">
    <name type="scientific">Marihabitans asiaticum</name>
    <dbReference type="NCBI Taxonomy" id="415218"/>
    <lineage>
        <taxon>Bacteria</taxon>
        <taxon>Bacillati</taxon>
        <taxon>Actinomycetota</taxon>
        <taxon>Actinomycetes</taxon>
        <taxon>Micrococcales</taxon>
        <taxon>Intrasporangiaceae</taxon>
        <taxon>Marihabitans</taxon>
    </lineage>
</organism>
<evidence type="ECO:0000313" key="3">
    <source>
        <dbReference type="Proteomes" id="UP000315628"/>
    </source>
</evidence>
<dbReference type="CDD" id="cd00085">
    <property type="entry name" value="HNHc"/>
    <property type="match status" value="1"/>
</dbReference>
<protein>
    <recommendedName>
        <fullName evidence="4">HNH nuclease domain-containing protein</fullName>
    </recommendedName>
</protein>
<dbReference type="EMBL" id="VIUW01000002">
    <property type="protein sequence ID" value="TWD15962.1"/>
    <property type="molecule type" value="Genomic_DNA"/>
</dbReference>
<sequence>MFDDVLTLCTKVRHGMEAAALTVSVLAPSASVEVLTRVLVAIESVCRSADAAQLVVIAELARRHLAKGEDGLYAEVRTDPGVVAEMAPDEIEMAIACTAREAHERCRLAVRLADDLDPLVVPLLEGRTTERALRLVAEETEDASSEAVEAVVKHVLEAKRGTDEPRIVALDRHDLAQACRRVLDRVDVGWRQRRAETNRRDRTDVRIEPGPIGTSYLTACLPSELGLVLWRAVDELATTRRREQPGLTAGMARAAALTDLALRGVEVSPHVVIGMPVVRSGWRLAGAGEGGVSGAAADDDIRGEQHADGAGAGAGAGDEPWLTGVEVPRVGWIPPDVVQTLTERLDTRVSRALLDAETGVVAETSTTGYVPPPAMRRHVQLRDRTCRMWGCDRPAIETDLDHAEPWPAGATSPTNLSGLCRHHHRVKHAPGWRHVLREDGVTEWVSPGGVNRVSLPADHLAVEGTAAEGTVVEQGTGTRTETDPTDRGHGVGGEDAPAMAGTQVQATSGAVAAGADIGSPPF</sequence>